<dbReference type="HOGENOM" id="CLU_041115_4_1_0"/>
<name>E3CUN2_9BACT</name>
<evidence type="ECO:0000313" key="4">
    <source>
        <dbReference type="Proteomes" id="UP000005096"/>
    </source>
</evidence>
<evidence type="ECO:0000259" key="1">
    <source>
        <dbReference type="Pfam" id="PF02625"/>
    </source>
</evidence>
<dbReference type="InterPro" id="IPR052698">
    <property type="entry name" value="MoCofactor_Util/Proc"/>
</dbReference>
<dbReference type="PANTHER" id="PTHR30388">
    <property type="entry name" value="ALDEHYDE OXIDOREDUCTASE MOLYBDENUM COFACTOR ASSEMBLY PROTEIN"/>
    <property type="match status" value="1"/>
</dbReference>
<dbReference type="EMBL" id="CM001022">
    <property type="protein sequence ID" value="EFQ23112.1"/>
    <property type="molecule type" value="Genomic_DNA"/>
</dbReference>
<dbReference type="Pfam" id="PF02625">
    <property type="entry name" value="XdhC_CoxI"/>
    <property type="match status" value="1"/>
</dbReference>
<dbReference type="OrthoDB" id="9773039at2"/>
<organism evidence="3 4">
    <name type="scientific">Aminomonas paucivorans DSM 12260</name>
    <dbReference type="NCBI Taxonomy" id="584708"/>
    <lineage>
        <taxon>Bacteria</taxon>
        <taxon>Thermotogati</taxon>
        <taxon>Synergistota</taxon>
        <taxon>Synergistia</taxon>
        <taxon>Synergistales</taxon>
        <taxon>Synergistaceae</taxon>
        <taxon>Aminomonas</taxon>
    </lineage>
</organism>
<dbReference type="Gene3D" id="3.40.50.720">
    <property type="entry name" value="NAD(P)-binding Rossmann-like Domain"/>
    <property type="match status" value="1"/>
</dbReference>
<protein>
    <recommendedName>
        <fullName evidence="5">Xanthine dehydrogenase</fullName>
    </recommendedName>
</protein>
<accession>E3CUN2</accession>
<dbReference type="SUPFAM" id="SSF51735">
    <property type="entry name" value="NAD(P)-binding Rossmann-fold domains"/>
    <property type="match status" value="1"/>
</dbReference>
<evidence type="ECO:0000313" key="3">
    <source>
        <dbReference type="EMBL" id="EFQ23112.1"/>
    </source>
</evidence>
<reference evidence="3 4" key="1">
    <citation type="journal article" date="2010" name="Stand. Genomic Sci.">
        <title>Non-contiguous finished genome sequence of Aminomonas paucivorans type strain (GLU-3).</title>
        <authorList>
            <person name="Pitluck S."/>
            <person name="Yasawong M."/>
            <person name="Held B."/>
            <person name="Lapidus A."/>
            <person name="Nolan M."/>
            <person name="Copeland A."/>
            <person name="Lucas S."/>
            <person name="Del Rio T.G."/>
            <person name="Tice H."/>
            <person name="Cheng J.F."/>
            <person name="Chertkov O."/>
            <person name="Goodwin L."/>
            <person name="Tapia R."/>
            <person name="Han C."/>
            <person name="Liolios K."/>
            <person name="Ivanova N."/>
            <person name="Mavromatis K."/>
            <person name="Ovchinnikova G."/>
            <person name="Pati A."/>
            <person name="Chen A."/>
            <person name="Palaniappan K."/>
            <person name="Land M."/>
            <person name="Hauser L."/>
            <person name="Chang Y.J."/>
            <person name="Jeffries C.D."/>
            <person name="Pukall R."/>
            <person name="Spring S."/>
            <person name="Rohde M."/>
            <person name="Sikorski J."/>
            <person name="Goker M."/>
            <person name="Woyke T."/>
            <person name="Bristow J."/>
            <person name="Eisen J.A."/>
            <person name="Markowitz V."/>
            <person name="Hugenholtz P."/>
            <person name="Kyrpides N.C."/>
            <person name="Klenk H.P."/>
        </authorList>
    </citation>
    <scope>NUCLEOTIDE SEQUENCE [LARGE SCALE GENOMIC DNA]</scope>
    <source>
        <strain evidence="3 4">DSM 12260</strain>
    </source>
</reference>
<dbReference type="Pfam" id="PF13478">
    <property type="entry name" value="XdhC_C"/>
    <property type="match status" value="1"/>
</dbReference>
<dbReference type="Proteomes" id="UP000005096">
    <property type="component" value="Chromosome"/>
</dbReference>
<evidence type="ECO:0008006" key="5">
    <source>
        <dbReference type="Google" id="ProtNLM"/>
    </source>
</evidence>
<dbReference type="eggNOG" id="COG1975">
    <property type="taxonomic scope" value="Bacteria"/>
</dbReference>
<dbReference type="PaxDb" id="584708-Apau_0683"/>
<dbReference type="STRING" id="584708.Apau_0683"/>
<dbReference type="InterPro" id="IPR027051">
    <property type="entry name" value="XdhC_Rossmann_dom"/>
</dbReference>
<feature type="domain" description="XdhC- CoxI" evidence="1">
    <location>
        <begin position="13"/>
        <end position="74"/>
    </location>
</feature>
<keyword evidence="4" id="KW-1185">Reference proteome</keyword>
<dbReference type="AlphaFoldDB" id="E3CUN2"/>
<feature type="domain" description="XdhC Rossmann" evidence="2">
    <location>
        <begin position="110"/>
        <end position="252"/>
    </location>
</feature>
<evidence type="ECO:0000259" key="2">
    <source>
        <dbReference type="Pfam" id="PF13478"/>
    </source>
</evidence>
<proteinExistence type="predicted"/>
<dbReference type="PANTHER" id="PTHR30388:SF6">
    <property type="entry name" value="XANTHINE DEHYDROGENASE SUBUNIT A-RELATED"/>
    <property type="match status" value="1"/>
</dbReference>
<dbReference type="RefSeq" id="WP_006300274.1">
    <property type="nucleotide sequence ID" value="NZ_CM001022.1"/>
</dbReference>
<dbReference type="InterPro" id="IPR036291">
    <property type="entry name" value="NAD(P)-bd_dom_sf"/>
</dbReference>
<dbReference type="InterPro" id="IPR003777">
    <property type="entry name" value="XdhC_CoxI"/>
</dbReference>
<gene>
    <name evidence="3" type="ORF">Apau_0683</name>
</gene>
<sequence length="281" mass="30330">MNRVMMDLIREELEAGAAGVLCTVVEEVGSTPRSLGACMWVRPDGSILGTVGGGVLEYHVIQEALDMLAKGPEYRHFREALHCNGVAEGEAACGGELAVFLEVMGRERELVVFGAGHVGKAVAHIAAAAGFRVTVWDEREEFANPENIPWGRTVACPLDRIAEEGIRFHDRTFVVVATRGHALDAAVVKALEGTVTAYKGLIGSRKKIDVVRCNLIREGVAAAYLDGIFQPVGLPIRAETPEEIGVSVVAELIAVSRRGDLKNLRRALSEDGGFPIYPRFE</sequence>